<reference evidence="2 3" key="1">
    <citation type="submission" date="2015-01" db="EMBL/GenBank/DDBJ databases">
        <title>Draft genome sequences of the supercritical CO2 tolerant bacteria Bacillus subterraneus MITOT1 and Bacillus cereus MIT0214.</title>
        <authorList>
            <person name="Peet K.C."/>
            <person name="Thompson J.R."/>
        </authorList>
    </citation>
    <scope>NUCLEOTIDE SEQUENCE [LARGE SCALE GENOMIC DNA]</scope>
    <source>
        <strain evidence="2 3">MITOT1</strain>
    </source>
</reference>
<dbReference type="PATRIC" id="fig|285983.3.peg.1185"/>
<dbReference type="PANTHER" id="PTHR45036:SF1">
    <property type="entry name" value="METHYLTRANSFERASE LIKE 7A"/>
    <property type="match status" value="1"/>
</dbReference>
<dbReference type="InterPro" id="IPR052356">
    <property type="entry name" value="Thiol_S-MT"/>
</dbReference>
<comment type="caution">
    <text evidence="2">The sequence shown here is derived from an EMBL/GenBank/DDBJ whole genome shotgun (WGS) entry which is preliminary data.</text>
</comment>
<dbReference type="GO" id="GO:0032259">
    <property type="term" value="P:methylation"/>
    <property type="evidence" value="ECO:0007669"/>
    <property type="project" value="UniProtKB-KW"/>
</dbReference>
<proteinExistence type="predicted"/>
<dbReference type="AlphaFoldDB" id="A0A0D6ZGF0"/>
<dbReference type="SUPFAM" id="SSF53335">
    <property type="entry name" value="S-adenosyl-L-methionine-dependent methyltransferases"/>
    <property type="match status" value="1"/>
</dbReference>
<feature type="domain" description="Methyltransferase type 11" evidence="1">
    <location>
        <begin position="48"/>
        <end position="139"/>
    </location>
</feature>
<evidence type="ECO:0000313" key="3">
    <source>
        <dbReference type="Proteomes" id="UP000032512"/>
    </source>
</evidence>
<dbReference type="Pfam" id="PF08241">
    <property type="entry name" value="Methyltransf_11"/>
    <property type="match status" value="1"/>
</dbReference>
<dbReference type="Gene3D" id="3.40.50.150">
    <property type="entry name" value="Vaccinia Virus protein VP39"/>
    <property type="match status" value="1"/>
</dbReference>
<evidence type="ECO:0000313" key="2">
    <source>
        <dbReference type="EMBL" id="KIY23708.1"/>
    </source>
</evidence>
<dbReference type="OrthoDB" id="323463at2"/>
<dbReference type="PANTHER" id="PTHR45036">
    <property type="entry name" value="METHYLTRANSFERASE LIKE 7B"/>
    <property type="match status" value="1"/>
</dbReference>
<gene>
    <name evidence="2" type="ORF">UB32_01680</name>
</gene>
<organism evidence="2 3">
    <name type="scientific">Mesobacillus subterraneus</name>
    <dbReference type="NCBI Taxonomy" id="285983"/>
    <lineage>
        <taxon>Bacteria</taxon>
        <taxon>Bacillati</taxon>
        <taxon>Bacillota</taxon>
        <taxon>Bacilli</taxon>
        <taxon>Bacillales</taxon>
        <taxon>Bacillaceae</taxon>
        <taxon>Mesobacillus</taxon>
    </lineage>
</organism>
<dbReference type="InterPro" id="IPR013216">
    <property type="entry name" value="Methyltransf_11"/>
</dbReference>
<sequence>MNNNWNRFIYKIWSPIYDYFFNSGLFLEARKRVFQDIEFKAGDSVLFVGVGTGADINHVPYNSLKVTAIDFSEDMLNQARKKYEGEKIDFIQMDAQSMNLPDNTFDYVIGSLILTVVPDGKKAFDEMVRVTKSGGQIVVFDKFADSTRDLPLSKRFIRPLIRILGTDIGISFNAILSESENVKLIEKKDILFNGMYQKIVLRKV</sequence>
<dbReference type="InterPro" id="IPR029063">
    <property type="entry name" value="SAM-dependent_MTases_sf"/>
</dbReference>
<evidence type="ECO:0000259" key="1">
    <source>
        <dbReference type="Pfam" id="PF08241"/>
    </source>
</evidence>
<dbReference type="RefSeq" id="WP_044390669.1">
    <property type="nucleotide sequence ID" value="NZ_JXIQ01000013.1"/>
</dbReference>
<dbReference type="CDD" id="cd02440">
    <property type="entry name" value="AdoMet_MTases"/>
    <property type="match status" value="1"/>
</dbReference>
<protein>
    <submittedName>
        <fullName evidence="2">Phosphatidylethanolamine N-methyltransferase</fullName>
    </submittedName>
</protein>
<keyword evidence="2" id="KW-0489">Methyltransferase</keyword>
<keyword evidence="3" id="KW-1185">Reference proteome</keyword>
<keyword evidence="2" id="KW-0808">Transferase</keyword>
<dbReference type="GO" id="GO:0008757">
    <property type="term" value="F:S-adenosylmethionine-dependent methyltransferase activity"/>
    <property type="evidence" value="ECO:0007669"/>
    <property type="project" value="InterPro"/>
</dbReference>
<name>A0A0D6ZGF0_9BACI</name>
<dbReference type="EMBL" id="JXIQ01000013">
    <property type="protein sequence ID" value="KIY23708.1"/>
    <property type="molecule type" value="Genomic_DNA"/>
</dbReference>
<accession>A0A0D6ZGF0</accession>
<dbReference type="Proteomes" id="UP000032512">
    <property type="component" value="Unassembled WGS sequence"/>
</dbReference>